<keyword evidence="6 7" id="KW-0961">Cell wall biogenesis/degradation</keyword>
<dbReference type="PANTHER" id="PTHR30518">
    <property type="entry name" value="ENDOLYTIC MUREIN TRANSGLYCOSYLASE"/>
    <property type="match status" value="1"/>
</dbReference>
<keyword evidence="10" id="KW-1185">Reference proteome</keyword>
<gene>
    <name evidence="7" type="primary">mltG</name>
    <name evidence="9" type="ORF">FB389_0222</name>
</gene>
<feature type="transmembrane region" description="Helical" evidence="7">
    <location>
        <begin position="79"/>
        <end position="97"/>
    </location>
</feature>
<evidence type="ECO:0000313" key="9">
    <source>
        <dbReference type="EMBL" id="TQK75592.1"/>
    </source>
</evidence>
<dbReference type="EC" id="4.2.2.29" evidence="7"/>
<proteinExistence type="inferred from homology"/>
<accession>A0A542SLU2</accession>
<dbReference type="EMBL" id="VFNV01000001">
    <property type="protein sequence ID" value="TQK75592.1"/>
    <property type="molecule type" value="Genomic_DNA"/>
</dbReference>
<organism evidence="9 10">
    <name type="scientific">Rarobacter incanus</name>
    <dbReference type="NCBI Taxonomy" id="153494"/>
    <lineage>
        <taxon>Bacteria</taxon>
        <taxon>Bacillati</taxon>
        <taxon>Actinomycetota</taxon>
        <taxon>Actinomycetes</taxon>
        <taxon>Micrococcales</taxon>
        <taxon>Rarobacteraceae</taxon>
        <taxon>Rarobacter</taxon>
    </lineage>
</organism>
<comment type="function">
    <text evidence="7">Functions as a peptidoglycan terminase that cleaves nascent peptidoglycan strands endolytically to terminate their elongation.</text>
</comment>
<dbReference type="Proteomes" id="UP000316181">
    <property type="component" value="Unassembled WGS sequence"/>
</dbReference>
<dbReference type="RefSeq" id="WP_142110980.1">
    <property type="nucleotide sequence ID" value="NZ_BAAATB010000003.1"/>
</dbReference>
<dbReference type="GO" id="GO:0009252">
    <property type="term" value="P:peptidoglycan biosynthetic process"/>
    <property type="evidence" value="ECO:0007669"/>
    <property type="project" value="UniProtKB-UniRule"/>
</dbReference>
<evidence type="ECO:0000313" key="10">
    <source>
        <dbReference type="Proteomes" id="UP000316181"/>
    </source>
</evidence>
<dbReference type="NCBIfam" id="TIGR00247">
    <property type="entry name" value="endolytic transglycosylase MltG"/>
    <property type="match status" value="1"/>
</dbReference>
<keyword evidence="3 7" id="KW-1133">Transmembrane helix</keyword>
<dbReference type="AlphaFoldDB" id="A0A542SLU2"/>
<name>A0A542SLU2_9MICO</name>
<dbReference type="GO" id="GO:0005886">
    <property type="term" value="C:plasma membrane"/>
    <property type="evidence" value="ECO:0007669"/>
    <property type="project" value="UniProtKB-SubCell"/>
</dbReference>
<keyword evidence="2 7" id="KW-0812">Transmembrane</keyword>
<evidence type="ECO:0000256" key="6">
    <source>
        <dbReference type="ARBA" id="ARBA00023316"/>
    </source>
</evidence>
<evidence type="ECO:0000256" key="1">
    <source>
        <dbReference type="ARBA" id="ARBA00022475"/>
    </source>
</evidence>
<protein>
    <recommendedName>
        <fullName evidence="7">Endolytic murein transglycosylase</fullName>
        <ecNumber evidence="7">4.2.2.29</ecNumber>
    </recommendedName>
    <alternativeName>
        <fullName evidence="7">Peptidoglycan lytic transglycosylase</fullName>
    </alternativeName>
    <alternativeName>
        <fullName evidence="7">Peptidoglycan polymerization terminase</fullName>
    </alternativeName>
</protein>
<dbReference type="Pfam" id="PF02618">
    <property type="entry name" value="YceG"/>
    <property type="match status" value="1"/>
</dbReference>
<keyword evidence="4 7" id="KW-0472">Membrane</keyword>
<dbReference type="OrthoDB" id="9814591at2"/>
<evidence type="ECO:0000256" key="5">
    <source>
        <dbReference type="ARBA" id="ARBA00023239"/>
    </source>
</evidence>
<dbReference type="GO" id="GO:0008932">
    <property type="term" value="F:lytic endotransglycosylase activity"/>
    <property type="evidence" value="ECO:0007669"/>
    <property type="project" value="UniProtKB-UniRule"/>
</dbReference>
<evidence type="ECO:0000256" key="4">
    <source>
        <dbReference type="ARBA" id="ARBA00023136"/>
    </source>
</evidence>
<dbReference type="HAMAP" id="MF_02065">
    <property type="entry name" value="MltG"/>
    <property type="match status" value="1"/>
</dbReference>
<evidence type="ECO:0000256" key="3">
    <source>
        <dbReference type="ARBA" id="ARBA00022989"/>
    </source>
</evidence>
<feature type="site" description="Important for catalytic activity" evidence="7">
    <location>
        <position position="303"/>
    </location>
</feature>
<keyword evidence="5 7" id="KW-0456">Lyase</keyword>
<dbReference type="PANTHER" id="PTHR30518:SF2">
    <property type="entry name" value="ENDOLYTIC MUREIN TRANSGLYCOSYLASE"/>
    <property type="match status" value="1"/>
</dbReference>
<dbReference type="Gene3D" id="3.30.1490.480">
    <property type="entry name" value="Endolytic murein transglycosylase"/>
    <property type="match status" value="1"/>
</dbReference>
<sequence>MKHHGNGIDGLFGDDHHDSYDAQGQTNRAAPGVVGEEPAPHVDPAGAPVHGVGISNQEFSRRSVQRELRKRKARKRRRAMTAVLITVLVLGVGGFFVSNFAGSMIKSVLPGASSSAEVTDYPGPGTGEVEISVNQGDTGEDIATTLKDNGVVASRTAYLNAASTEPAAQSIQPGTYALKEQMAAADALKVLVDPANRLDYIVTIPEGWTVEQVNTKLQTVMGVTPEQIAEGAKDTQTTGLPKAAGGNYEGWLASGQYVFARDTSVAQVYKQMVSRQVKVLDDLGADKSEREEILIKASIVQREGQADVYSKVARVIENRLKAGQALQMDTTVGYGAGKDVMTLTQADFTNKSNKYNTYVHTGLTPTPIANPSEDAISAVLKPANGDWMYFVTVNLDTGETKFATTWNEFQKYVAEYREWKAKNYTADSDEG</sequence>
<comment type="similarity">
    <text evidence="7">Belongs to the transglycosylase MltG family.</text>
</comment>
<evidence type="ECO:0000256" key="7">
    <source>
        <dbReference type="HAMAP-Rule" id="MF_02065"/>
    </source>
</evidence>
<keyword evidence="1 7" id="KW-1003">Cell membrane</keyword>
<reference evidence="9 10" key="1">
    <citation type="submission" date="2019-06" db="EMBL/GenBank/DDBJ databases">
        <title>Sequencing the genomes of 1000 actinobacteria strains.</title>
        <authorList>
            <person name="Klenk H.-P."/>
        </authorList>
    </citation>
    <scope>NUCLEOTIDE SEQUENCE [LARGE SCALE GENOMIC DNA]</scope>
    <source>
        <strain evidence="9 10">DSM 10596</strain>
    </source>
</reference>
<comment type="caution">
    <text evidence="9">The sequence shown here is derived from an EMBL/GenBank/DDBJ whole genome shotgun (WGS) entry which is preliminary data.</text>
</comment>
<comment type="subcellular location">
    <subcellularLocation>
        <location evidence="7">Cell membrane</location>
        <topology evidence="7">Single-pass membrane protein</topology>
    </subcellularLocation>
</comment>
<evidence type="ECO:0000256" key="8">
    <source>
        <dbReference type="SAM" id="MobiDB-lite"/>
    </source>
</evidence>
<dbReference type="InterPro" id="IPR003770">
    <property type="entry name" value="MLTG-like"/>
</dbReference>
<feature type="region of interest" description="Disordered" evidence="8">
    <location>
        <begin position="1"/>
        <end position="75"/>
    </location>
</feature>
<comment type="catalytic activity">
    <reaction evidence="7">
        <text>a peptidoglycan chain = a peptidoglycan chain with N-acetyl-1,6-anhydromuramyl-[peptide] at the reducing end + a peptidoglycan chain with N-acetylglucosamine at the non-reducing end.</text>
        <dbReference type="EC" id="4.2.2.29"/>
    </reaction>
</comment>
<evidence type="ECO:0000256" key="2">
    <source>
        <dbReference type="ARBA" id="ARBA00022692"/>
    </source>
</evidence>
<dbReference type="GO" id="GO:0071555">
    <property type="term" value="P:cell wall organization"/>
    <property type="evidence" value="ECO:0007669"/>
    <property type="project" value="UniProtKB-KW"/>
</dbReference>